<dbReference type="Proteomes" id="UP000236394">
    <property type="component" value="Unassembled WGS sequence"/>
</dbReference>
<gene>
    <name evidence="1" type="ORF">B7R76_07595</name>
</gene>
<evidence type="ECO:0008006" key="3">
    <source>
        <dbReference type="Google" id="ProtNLM"/>
    </source>
</evidence>
<organism evidence="1 2">
    <name type="scientific">Mageeibacillus indolicus</name>
    <dbReference type="NCBI Taxonomy" id="884684"/>
    <lineage>
        <taxon>Bacteria</taxon>
        <taxon>Bacillati</taxon>
        <taxon>Bacillota</taxon>
        <taxon>Clostridia</taxon>
        <taxon>Eubacteriales</taxon>
        <taxon>Oscillospiraceae</taxon>
        <taxon>Mageeibacillus</taxon>
    </lineage>
</organism>
<sequence>MKLKQFEGETVIVVLQSGERREGVVTDFLSSDENNPPKDSIIMRLGNNSLTEIYAEEISTISLRSR</sequence>
<evidence type="ECO:0000313" key="1">
    <source>
        <dbReference type="EMBL" id="PNH17845.1"/>
    </source>
</evidence>
<comment type="caution">
    <text evidence="1">The sequence shown here is derived from an EMBL/GenBank/DDBJ whole genome shotgun (WGS) entry which is preliminary data.</text>
</comment>
<accession>A0A2J8AZ92</accession>
<name>A0A2J8AZ92_9FIRM</name>
<evidence type="ECO:0000313" key="2">
    <source>
        <dbReference type="Proteomes" id="UP000236394"/>
    </source>
</evidence>
<dbReference type="AlphaFoldDB" id="A0A2J8AZ92"/>
<protein>
    <recommendedName>
        <fullName evidence="3">LSM domain protein</fullName>
    </recommendedName>
</protein>
<reference evidence="2" key="1">
    <citation type="submission" date="2017-04" db="EMBL/GenBank/DDBJ databases">
        <authorList>
            <person name="Bumgarner R.E."/>
            <person name="Fredricks D.N."/>
            <person name="Srinivasan S."/>
        </authorList>
    </citation>
    <scope>NUCLEOTIDE SEQUENCE [LARGE SCALE GENOMIC DNA]</scope>
    <source>
        <strain evidence="2">KA00405</strain>
    </source>
</reference>
<dbReference type="RefSeq" id="WP_102892773.1">
    <property type="nucleotide sequence ID" value="NZ_NBZD01000006.1"/>
</dbReference>
<dbReference type="EMBL" id="NBZD01000006">
    <property type="protein sequence ID" value="PNH17845.1"/>
    <property type="molecule type" value="Genomic_DNA"/>
</dbReference>
<proteinExistence type="predicted"/>